<dbReference type="InterPro" id="IPR000556">
    <property type="entry name" value="Glyco_hydro_48F"/>
</dbReference>
<name>A0ABX8GYJ5_9BACT</name>
<dbReference type="PRINTS" id="PR00844">
    <property type="entry name" value="GLHYDRLASE48"/>
</dbReference>
<feature type="signal peptide" evidence="8">
    <location>
        <begin position="1"/>
        <end position="22"/>
    </location>
</feature>
<dbReference type="InterPro" id="IPR001956">
    <property type="entry name" value="CBM3"/>
</dbReference>
<evidence type="ECO:0000256" key="7">
    <source>
        <dbReference type="PROSITE-ProRule" id="PRU10060"/>
    </source>
</evidence>
<dbReference type="PROSITE" id="PS00698">
    <property type="entry name" value="GH9_3"/>
    <property type="match status" value="1"/>
</dbReference>
<evidence type="ECO:0000256" key="3">
    <source>
        <dbReference type="ARBA" id="ARBA00023001"/>
    </source>
</evidence>
<sequence length="2019" mass="220650">MKFISKLGVVFLLHLSCLHLYAQEFNYGEALQKSLFFYEAQQSGELPEWNRVNWRANSALSDGSDVGHDLSGGWYDAGDHVKFGFPMAYSVTVLAWGAIEYEDAYRSSGQLDILKRNLRFVTDYFIKCHTAPNEFYGQVGGGGPDHAYWGSSEVMTMERPAFKIDASSPGSDLAAETAAAMAAVSMLYQNDDPAYSALLLQHAEQLYSFADQYRGAYSDAITDAAGYYRSFSGYQDELVWGAAWLYRATGNASYLTKAESEYQLLSNEGQSAEKAYKWGLAWDDKSYGAYILMSVLTGDEEYKQDAERHLDYWTDGYNGDRITYSPGGQAHLVTWGSLRHSSNTSFLAFVYSDKITTAKKAKYHDFAVRQINYALGDNPINRSFMVGFGNNPANNPHHRAAHGAWANNLQYKPDDASHILYGALVGGPGTANDQFEDDRGDYIANEVACDYNACFTGALARMYDEYGGSPLSTFPVPEVPNRAEIRSVSKFNSNNSTSSTVRVLVQNRTAWPARVTDKLKFRYFFDISEAVDQGYSIADYEVELSYAQGNATLDVKAWDASQNIYYAEISLEGEQIAPIGDPAFRRDAQINVKVKSGVPYDTSNDWSALGLDSEAETPRIPVYDNGVLVFGEEPGGGNTPSASFTANVTEGYAPLEVNVDASASSDPNGDNLSYAWDLGNGQTSTLVAPSVTYTLPGVYTIELTVSDGQNVSSTVSKTIVVNEVVVPELKASFTATPTSGTAPLSVVFNASSSTNSIETALEYAWSFGDGTVGNGITANHIFTEIGEYTVTLTVSNTDGEADMITSTVTVSEVIESDCTFGTPLSSGMTSLVNLKYEHIHVLGNGGPDLSNIRDFTINWDAVNNGLYQFSMNTANGSPSWYIDLLSGVTHALNSASPSVTITSSGISGLDGEYWTATEGDNFVLVSKTAGFTIYFSTSATAPDCGGVIDPEENTAPVAVITTDKNSGDKPLTVNFDGSGSTDADGDVLTYAWNFGDGMTDTGVSVSHIYSEVGNYDAVLTVTDAEGASDLTSTTIIVTDKNVPPVEGDCTFDTPQSMSLTGVSSEAFTNIHVIGTGGPDLSNMRDFTMNWDAANNGLYQFSFNTNNGSPSWYIDLLPNVSHTFSSAQPSVTITSSGISGLDGAYWATADGDNFVLVSKTDGYTIYFSNSSTAPECGTVDPDENQVPTAVIDVDKLSGKAPLAITFDASGSTDADEDALTYAWDFGDGTSEAGLVVAHTFSLVGDYSVSLIVTDTEGASDEAIVSITVSEGDIIIDPPTGDNKYIDRFVEMRDIYYDPANGYFSADGSPHHSIETLLVEAPDHGHESTSELYSYWMWLEVMHGRISGDWEPLKEVWRKTEQFIIPSALDQPNNSAYSATNPAAYAAEHPLPSGYPSKLEFGVSVNGDYVSDDLKAAYGTSDIYQMHWLLDNDNFYGYGNRGDGISTPSYINTFQRGEQESVYETVPHPSWESFDWGSTEGGFLPLFTQDNSYTEQWRYTSAPDADARAVQVMYWALEYAKEQGANLNDLDLDKATKMGDYLRIAMFDKYFKPLGAQSPTATSQSSYDNAHYLMSWYMSWGGSADSSAPWAFRIGSSHCHFGYQNPMAAYALSQIDEMQPISQNGARDWDVSLQRQMEFYTWLQSSEGAIAGGATNSWNGDYSTYPAGKSTFYDMAFDVHPVYHDPGSGGWFGWQAWSMERVAEYYYISNDPMAKALIEKWAAWVVDVVVLVGENDFDMPAGLEWTGEPDTWNANNPGDNSELHVEVVSYNHDLGIAASTAKALIYYAAATEKHAVLDTAARDLAREILDRMWVTYRDEKGVASLEERADYTRFFEEEVYIPSSFSGTTATGATIEPGVTFLDIRPQYKDDPEFARLEAAYNAGEVYTQKYHRGWAQIEVALANAEYGFFFGDDEVSSSARTTSTTAEIATDLNNSSASLAIVVSPNPTEHTLQVASNIQLENTVVRVYNLMGKMLYAKEIDAVNSQMMQLSFSHLPSGPYILELTHLSTNEIVRKKIIKK</sequence>
<dbReference type="InterPro" id="IPR033126">
    <property type="entry name" value="Glyco_hydro_9_Asp/Glu_AS"/>
</dbReference>
<keyword evidence="6 7" id="KW-0624">Polysaccharide degradation</keyword>
<dbReference type="InterPro" id="IPR027390">
    <property type="entry name" value="Endoglucanase_F_dom3"/>
</dbReference>
<keyword evidence="5 7" id="KW-0326">Glycosidase</keyword>
<dbReference type="PANTHER" id="PTHR22298">
    <property type="entry name" value="ENDO-1,4-BETA-GLUCANASE"/>
    <property type="match status" value="1"/>
</dbReference>
<dbReference type="Proteomes" id="UP000682802">
    <property type="component" value="Chromosome 1"/>
</dbReference>
<gene>
    <name evidence="11" type="ORF">KM029_05595</name>
</gene>
<dbReference type="Pfam" id="PF02011">
    <property type="entry name" value="Glyco_hydro_48"/>
    <property type="match status" value="1"/>
</dbReference>
<dbReference type="InterPro" id="IPR035986">
    <property type="entry name" value="PKD_dom_sf"/>
</dbReference>
<evidence type="ECO:0000256" key="4">
    <source>
        <dbReference type="ARBA" id="ARBA00023277"/>
    </source>
</evidence>
<organism evidence="11 12">
    <name type="scientific">Flammeovirga kamogawensis</name>
    <dbReference type="NCBI Taxonomy" id="373891"/>
    <lineage>
        <taxon>Bacteria</taxon>
        <taxon>Pseudomonadati</taxon>
        <taxon>Bacteroidota</taxon>
        <taxon>Cytophagia</taxon>
        <taxon>Cytophagales</taxon>
        <taxon>Flammeovirgaceae</taxon>
        <taxon>Flammeovirga</taxon>
    </lineage>
</organism>
<keyword evidence="3 8" id="KW-0136">Cellulose degradation</keyword>
<reference evidence="11 12" key="1">
    <citation type="submission" date="2021-05" db="EMBL/GenBank/DDBJ databases">
        <title>Comparative genomic studies on the polysaccharide-degrading batcterial strains of the Flammeovirga genus.</title>
        <authorList>
            <person name="Zewei F."/>
            <person name="Zheng Z."/>
            <person name="Yu L."/>
            <person name="Ruyue G."/>
            <person name="Yanhong M."/>
            <person name="Yuanyuan C."/>
            <person name="Jingyan G."/>
            <person name="Wenjun H."/>
        </authorList>
    </citation>
    <scope>NUCLEOTIDE SEQUENCE [LARGE SCALE GENOMIC DNA]</scope>
    <source>
        <strain evidence="11 12">YS10</strain>
    </source>
</reference>
<feature type="active site" evidence="7">
    <location>
        <position position="437"/>
    </location>
</feature>
<feature type="domain" description="PKD" evidence="9">
    <location>
        <begin position="956"/>
        <end position="1038"/>
    </location>
</feature>
<dbReference type="InterPro" id="IPR013783">
    <property type="entry name" value="Ig-like_fold"/>
</dbReference>
<dbReference type="Gene3D" id="1.50.10.10">
    <property type="match status" value="2"/>
</dbReference>
<dbReference type="InterPro" id="IPR001701">
    <property type="entry name" value="Glyco_hydro_9"/>
</dbReference>
<comment type="similarity">
    <text evidence="7 8">Belongs to the glycosyl hydrolase 9 (cellulase E) family.</text>
</comment>
<dbReference type="Pfam" id="PF18962">
    <property type="entry name" value="Por_Secre_tail"/>
    <property type="match status" value="1"/>
</dbReference>
<dbReference type="InterPro" id="IPR008965">
    <property type="entry name" value="CBM2/CBM3_carb-bd_dom_sf"/>
</dbReference>
<dbReference type="InterPro" id="IPR023309">
    <property type="entry name" value="Endo-1-4-beta-glucanase_dom2"/>
</dbReference>
<dbReference type="Gene3D" id="2.60.40.10">
    <property type="entry name" value="Immunoglobulins"/>
    <property type="match status" value="4"/>
</dbReference>
<dbReference type="SUPFAM" id="SSF49384">
    <property type="entry name" value="Carbohydrate-binding domain"/>
    <property type="match status" value="1"/>
</dbReference>
<dbReference type="NCBIfam" id="TIGR04183">
    <property type="entry name" value="Por_Secre_tail"/>
    <property type="match status" value="1"/>
</dbReference>
<dbReference type="CDD" id="cd00146">
    <property type="entry name" value="PKD"/>
    <property type="match status" value="4"/>
</dbReference>
<dbReference type="Pfam" id="PF00942">
    <property type="entry name" value="CBM_3"/>
    <property type="match status" value="1"/>
</dbReference>
<dbReference type="SUPFAM" id="SSF49299">
    <property type="entry name" value="PKD domain"/>
    <property type="match status" value="4"/>
</dbReference>
<dbReference type="InterPro" id="IPR036966">
    <property type="entry name" value="CBM3_sf"/>
</dbReference>
<evidence type="ECO:0000256" key="1">
    <source>
        <dbReference type="ARBA" id="ARBA00022729"/>
    </source>
</evidence>
<evidence type="ECO:0000256" key="6">
    <source>
        <dbReference type="ARBA" id="ARBA00023326"/>
    </source>
</evidence>
<evidence type="ECO:0000313" key="12">
    <source>
        <dbReference type="Proteomes" id="UP000682802"/>
    </source>
</evidence>
<dbReference type="Pfam" id="PF18911">
    <property type="entry name" value="PKD_4"/>
    <property type="match status" value="4"/>
</dbReference>
<feature type="domain" description="PKD" evidence="9">
    <location>
        <begin position="729"/>
        <end position="810"/>
    </location>
</feature>
<evidence type="ECO:0000313" key="11">
    <source>
        <dbReference type="EMBL" id="QWG08408.1"/>
    </source>
</evidence>
<keyword evidence="12" id="KW-1185">Reference proteome</keyword>
<protein>
    <recommendedName>
        <fullName evidence="8">Endoglucanase</fullName>
        <ecNumber evidence="8">3.2.1.4</ecNumber>
    </recommendedName>
</protein>
<dbReference type="PROSITE" id="PS51172">
    <property type="entry name" value="CBM3"/>
    <property type="match status" value="1"/>
</dbReference>
<keyword evidence="2 7" id="KW-0378">Hydrolase</keyword>
<feature type="domain" description="PKD" evidence="9">
    <location>
        <begin position="640"/>
        <end position="721"/>
    </location>
</feature>
<dbReference type="Gene3D" id="2.170.160.10">
    <property type="entry name" value="Endo-1,4-beta-glucanase f. Domain 2"/>
    <property type="match status" value="1"/>
</dbReference>
<feature type="chain" id="PRO_5045006328" description="Endoglucanase" evidence="8">
    <location>
        <begin position="23"/>
        <end position="2019"/>
    </location>
</feature>
<dbReference type="SUPFAM" id="SSF48208">
    <property type="entry name" value="Six-hairpin glycosidases"/>
    <property type="match status" value="2"/>
</dbReference>
<dbReference type="Gene3D" id="2.60.40.710">
    <property type="entry name" value="Endoglucanase-like"/>
    <property type="match status" value="1"/>
</dbReference>
<dbReference type="PROSITE" id="PS50093">
    <property type="entry name" value="PKD"/>
    <property type="match status" value="4"/>
</dbReference>
<feature type="domain" description="PKD" evidence="9">
    <location>
        <begin position="1186"/>
        <end position="1272"/>
    </location>
</feature>
<evidence type="ECO:0000256" key="2">
    <source>
        <dbReference type="ARBA" id="ARBA00022801"/>
    </source>
</evidence>
<dbReference type="Pfam" id="PF00759">
    <property type="entry name" value="Glyco_hydro_9"/>
    <property type="match status" value="1"/>
</dbReference>
<dbReference type="Gene3D" id="4.10.870.10">
    <property type="entry name" value="Endo-1,4-beta-glucanase f. Domain 3"/>
    <property type="match status" value="1"/>
</dbReference>
<dbReference type="SMART" id="SM01067">
    <property type="entry name" value="CBM_3"/>
    <property type="match status" value="1"/>
</dbReference>
<dbReference type="InterPro" id="IPR012341">
    <property type="entry name" value="6hp_glycosidase-like_sf"/>
</dbReference>
<dbReference type="InterPro" id="IPR000601">
    <property type="entry name" value="PKD_dom"/>
</dbReference>
<dbReference type="Gene3D" id="2.60.40.3080">
    <property type="match status" value="1"/>
</dbReference>
<proteinExistence type="inferred from homology"/>
<feature type="active site" evidence="7">
    <location>
        <position position="446"/>
    </location>
</feature>
<keyword evidence="1 8" id="KW-0732">Signal</keyword>
<dbReference type="RefSeq" id="WP_144072326.1">
    <property type="nucleotide sequence ID" value="NZ_CP076128.1"/>
</dbReference>
<evidence type="ECO:0000259" key="9">
    <source>
        <dbReference type="PROSITE" id="PS50093"/>
    </source>
</evidence>
<dbReference type="InterPro" id="IPR008928">
    <property type="entry name" value="6-hairpin_glycosidase_sf"/>
</dbReference>
<feature type="domain" description="CBM3" evidence="10">
    <location>
        <begin position="480"/>
        <end position="635"/>
    </location>
</feature>
<dbReference type="EC" id="3.2.1.4" evidence="8"/>
<dbReference type="SMART" id="SM00089">
    <property type="entry name" value="PKD"/>
    <property type="match status" value="4"/>
</dbReference>
<evidence type="ECO:0000256" key="8">
    <source>
        <dbReference type="RuleBase" id="RU361166"/>
    </source>
</evidence>
<dbReference type="EMBL" id="CP076128">
    <property type="protein sequence ID" value="QWG08408.1"/>
    <property type="molecule type" value="Genomic_DNA"/>
</dbReference>
<comment type="catalytic activity">
    <reaction evidence="8">
        <text>Endohydrolysis of (1-&gt;4)-beta-D-glucosidic linkages in cellulose, lichenin and cereal beta-D-glucans.</text>
        <dbReference type="EC" id="3.2.1.4"/>
    </reaction>
</comment>
<evidence type="ECO:0000256" key="5">
    <source>
        <dbReference type="ARBA" id="ARBA00023295"/>
    </source>
</evidence>
<dbReference type="InterPro" id="IPR026444">
    <property type="entry name" value="Secre_tail"/>
</dbReference>
<evidence type="ECO:0000259" key="10">
    <source>
        <dbReference type="PROSITE" id="PS51172"/>
    </source>
</evidence>
<dbReference type="GO" id="GO:0016787">
    <property type="term" value="F:hydrolase activity"/>
    <property type="evidence" value="ECO:0007669"/>
    <property type="project" value="UniProtKB-KW"/>
</dbReference>
<dbReference type="InterPro" id="IPR022409">
    <property type="entry name" value="PKD/Chitinase_dom"/>
</dbReference>
<keyword evidence="4 7" id="KW-0119">Carbohydrate metabolism</keyword>
<accession>A0ABX8GYJ5</accession>